<dbReference type="GO" id="GO:0005737">
    <property type="term" value="C:cytoplasm"/>
    <property type="evidence" value="ECO:0007669"/>
    <property type="project" value="TreeGrafter"/>
</dbReference>
<reference evidence="3" key="1">
    <citation type="submission" date="2021-01" db="EMBL/GenBank/DDBJ databases">
        <authorList>
            <person name="Corre E."/>
            <person name="Pelletier E."/>
            <person name="Niang G."/>
            <person name="Scheremetjew M."/>
            <person name="Finn R."/>
            <person name="Kale V."/>
            <person name="Holt S."/>
            <person name="Cochrane G."/>
            <person name="Meng A."/>
            <person name="Brown T."/>
            <person name="Cohen L."/>
        </authorList>
    </citation>
    <scope>NUCLEOTIDE SEQUENCE</scope>
    <source>
        <strain evidence="3">Pop2</strain>
    </source>
</reference>
<dbReference type="GO" id="GO:0051082">
    <property type="term" value="F:unfolded protein binding"/>
    <property type="evidence" value="ECO:0007669"/>
    <property type="project" value="TreeGrafter"/>
</dbReference>
<sequence length="355" mass="38066">MSSSIPIKNQFKYVMIPANQSLPIQEKISDKSGGLSDDYLAKEAKQYFYNQSDGAKRAAALDNATPEERKALATKIREDYAKGNSQINQLSDDALIDLIKTTHSSASCEIIALTIPTKSNNYNAVSLYSADDARIRQLPHNARATKLMEACGHALPVVDDGTPKGLCGDVFVGRCIDDEIGDVWERVDITVEDVEDPMNADWCINARTKGGGGGSGGSSTPSSLSGMMQNALGSDGGGGGGSAAAAPQMITEEMNGLDIDNKDGGYKWSQTDEEVDIKFAVSSDIKAKNVKVKFGRNKIEVKVLDKILVSGETGGIVTLDECTYTIQDDKNGGGRELCVTLGKKDEYPWSFAVKE</sequence>
<gene>
    <name evidence="3" type="ORF">DBRI1063_LOCUS25548</name>
</gene>
<feature type="region of interest" description="Disordered" evidence="1">
    <location>
        <begin position="207"/>
        <end position="244"/>
    </location>
</feature>
<accession>A0A7S2EW35</accession>
<proteinExistence type="predicted"/>
<dbReference type="EMBL" id="HBGN01039911">
    <property type="protein sequence ID" value="CAD9358482.1"/>
    <property type="molecule type" value="Transcribed_RNA"/>
</dbReference>
<evidence type="ECO:0000313" key="3">
    <source>
        <dbReference type="EMBL" id="CAD9358482.1"/>
    </source>
</evidence>
<dbReference type="AlphaFoldDB" id="A0A7S2EW35"/>
<dbReference type="Pfam" id="PF04969">
    <property type="entry name" value="CS"/>
    <property type="match status" value="1"/>
</dbReference>
<dbReference type="CDD" id="cd06467">
    <property type="entry name" value="p23_NUDC_like"/>
    <property type="match status" value="1"/>
</dbReference>
<dbReference type="PROSITE" id="PS51203">
    <property type="entry name" value="CS"/>
    <property type="match status" value="1"/>
</dbReference>
<dbReference type="InterPro" id="IPR008978">
    <property type="entry name" value="HSP20-like_chaperone"/>
</dbReference>
<evidence type="ECO:0000256" key="1">
    <source>
        <dbReference type="SAM" id="MobiDB-lite"/>
    </source>
</evidence>
<organism evidence="3">
    <name type="scientific">Ditylum brightwellii</name>
    <dbReference type="NCBI Taxonomy" id="49249"/>
    <lineage>
        <taxon>Eukaryota</taxon>
        <taxon>Sar</taxon>
        <taxon>Stramenopiles</taxon>
        <taxon>Ochrophyta</taxon>
        <taxon>Bacillariophyta</taxon>
        <taxon>Mediophyceae</taxon>
        <taxon>Lithodesmiophycidae</taxon>
        <taxon>Lithodesmiales</taxon>
        <taxon>Lithodesmiaceae</taxon>
        <taxon>Ditylum</taxon>
    </lineage>
</organism>
<dbReference type="Gene3D" id="2.60.40.790">
    <property type="match status" value="1"/>
</dbReference>
<evidence type="ECO:0000259" key="2">
    <source>
        <dbReference type="PROSITE" id="PS51203"/>
    </source>
</evidence>
<dbReference type="GO" id="GO:0006457">
    <property type="term" value="P:protein folding"/>
    <property type="evidence" value="ECO:0007669"/>
    <property type="project" value="TreeGrafter"/>
</dbReference>
<dbReference type="PANTHER" id="PTHR12356">
    <property type="entry name" value="NUCLEAR MOVEMENT PROTEIN NUDC"/>
    <property type="match status" value="1"/>
</dbReference>
<feature type="domain" description="CS" evidence="2">
    <location>
        <begin position="261"/>
        <end position="353"/>
    </location>
</feature>
<protein>
    <recommendedName>
        <fullName evidence="2">CS domain-containing protein</fullName>
    </recommendedName>
</protein>
<dbReference type="InterPro" id="IPR037898">
    <property type="entry name" value="NudC_fam"/>
</dbReference>
<dbReference type="InterPro" id="IPR007052">
    <property type="entry name" value="CS_dom"/>
</dbReference>
<dbReference type="SUPFAM" id="SSF49764">
    <property type="entry name" value="HSP20-like chaperones"/>
    <property type="match status" value="1"/>
</dbReference>
<name>A0A7S2EW35_9STRA</name>